<name>A0AAD8KXR2_TARER</name>
<protein>
    <submittedName>
        <fullName evidence="1">Uncharacterized protein</fullName>
    </submittedName>
</protein>
<dbReference type="EMBL" id="JAUHHV010000004">
    <property type="protein sequence ID" value="KAK1427690.1"/>
    <property type="molecule type" value="Genomic_DNA"/>
</dbReference>
<evidence type="ECO:0000313" key="1">
    <source>
        <dbReference type="EMBL" id="KAK1427690.1"/>
    </source>
</evidence>
<evidence type="ECO:0000313" key="2">
    <source>
        <dbReference type="Proteomes" id="UP001229421"/>
    </source>
</evidence>
<keyword evidence="2" id="KW-1185">Reference proteome</keyword>
<dbReference type="Proteomes" id="UP001229421">
    <property type="component" value="Unassembled WGS sequence"/>
</dbReference>
<accession>A0AAD8KXR2</accession>
<comment type="caution">
    <text evidence="1">The sequence shown here is derived from an EMBL/GenBank/DDBJ whole genome shotgun (WGS) entry which is preliminary data.</text>
</comment>
<gene>
    <name evidence="1" type="ORF">QVD17_16382</name>
</gene>
<organism evidence="1 2">
    <name type="scientific">Tagetes erecta</name>
    <name type="common">African marigold</name>
    <dbReference type="NCBI Taxonomy" id="13708"/>
    <lineage>
        <taxon>Eukaryota</taxon>
        <taxon>Viridiplantae</taxon>
        <taxon>Streptophyta</taxon>
        <taxon>Embryophyta</taxon>
        <taxon>Tracheophyta</taxon>
        <taxon>Spermatophyta</taxon>
        <taxon>Magnoliopsida</taxon>
        <taxon>eudicotyledons</taxon>
        <taxon>Gunneridae</taxon>
        <taxon>Pentapetalae</taxon>
        <taxon>asterids</taxon>
        <taxon>campanulids</taxon>
        <taxon>Asterales</taxon>
        <taxon>Asteraceae</taxon>
        <taxon>Asteroideae</taxon>
        <taxon>Heliantheae alliance</taxon>
        <taxon>Tageteae</taxon>
        <taxon>Tagetes</taxon>
    </lineage>
</organism>
<sequence>MPNCSFPPNLHIRHRFPSKSPTISRRRKLHKTSPYSSIISFEFDLLKKDKNKYKESVVEKYGENDNLHPELDVVCGHKLAGARKNIDCTGLATLCQTLAQIADDIVIQSSRRHQSLAPINHSSSGQHRKPPKSIARFANGHIHRSVIGILDQKLDRIWPIFSMIPHSKLKEMFNTFWTRWRWDPRDEWKHLCDVRFGTPKNGHIDHKQVGKIVKMIYHVI</sequence>
<proteinExistence type="predicted"/>
<reference evidence="1" key="1">
    <citation type="journal article" date="2023" name="bioRxiv">
        <title>Improved chromosome-level genome assembly for marigold (Tagetes erecta).</title>
        <authorList>
            <person name="Jiang F."/>
            <person name="Yuan L."/>
            <person name="Wang S."/>
            <person name="Wang H."/>
            <person name="Xu D."/>
            <person name="Wang A."/>
            <person name="Fan W."/>
        </authorList>
    </citation>
    <scope>NUCLEOTIDE SEQUENCE</scope>
    <source>
        <strain evidence="1">WSJ</strain>
        <tissue evidence="1">Leaf</tissue>
    </source>
</reference>
<dbReference type="AlphaFoldDB" id="A0AAD8KXR2"/>